<dbReference type="InterPro" id="IPR027291">
    <property type="entry name" value="Glyco_hydro_38_N_sf"/>
</dbReference>
<keyword evidence="3 6" id="KW-0378">Hydrolase</keyword>
<dbReference type="GO" id="GO:0009313">
    <property type="term" value="P:oligosaccharide catabolic process"/>
    <property type="evidence" value="ECO:0007669"/>
    <property type="project" value="TreeGrafter"/>
</dbReference>
<dbReference type="InterPro" id="IPR041147">
    <property type="entry name" value="GH38_C"/>
</dbReference>
<dbReference type="EMBL" id="CP000852">
    <property type="protein sequence ID" value="ABW02116.1"/>
    <property type="molecule type" value="Genomic_DNA"/>
</dbReference>
<name>A8M8P7_CALMQ</name>
<dbReference type="STRING" id="397948.Cmaq_1289"/>
<dbReference type="PANTHER" id="PTHR46017">
    <property type="entry name" value="ALPHA-MANNOSIDASE 2C1"/>
    <property type="match status" value="1"/>
</dbReference>
<dbReference type="OrthoDB" id="35948at2157"/>
<dbReference type="EC" id="3.2.1.24" evidence="6"/>
<reference evidence="6 7" key="1">
    <citation type="submission" date="2007-10" db="EMBL/GenBank/DDBJ databases">
        <title>Complete sequence of Caldivirga maquilingensis IC-167.</title>
        <authorList>
            <consortium name="US DOE Joint Genome Institute"/>
            <person name="Copeland A."/>
            <person name="Lucas S."/>
            <person name="Lapidus A."/>
            <person name="Barry K."/>
            <person name="Glavina del Rio T."/>
            <person name="Dalin E."/>
            <person name="Tice H."/>
            <person name="Pitluck S."/>
            <person name="Saunders E."/>
            <person name="Brettin T."/>
            <person name="Bruce D."/>
            <person name="Detter J.C."/>
            <person name="Han C."/>
            <person name="Schmutz J."/>
            <person name="Larimer F."/>
            <person name="Land M."/>
            <person name="Hauser L."/>
            <person name="Kyrpides N."/>
            <person name="Ivanova N."/>
            <person name="Biddle J.F."/>
            <person name="Zhang Z."/>
            <person name="Fitz-Gibbon S.T."/>
            <person name="Lowe T.M."/>
            <person name="Saltikov C."/>
            <person name="House C.H."/>
            <person name="Richardson P."/>
        </authorList>
    </citation>
    <scope>NUCLEOTIDE SEQUENCE [LARGE SCALE GENOMIC DNA]</scope>
    <source>
        <strain evidence="7">ATCC 700844 / DSM 13496 / JCM 10307 / IC-167</strain>
    </source>
</reference>
<organism evidence="6 7">
    <name type="scientific">Caldivirga maquilingensis (strain ATCC 700844 / DSM 13496 / JCM 10307 / IC-167)</name>
    <dbReference type="NCBI Taxonomy" id="397948"/>
    <lineage>
        <taxon>Archaea</taxon>
        <taxon>Thermoproteota</taxon>
        <taxon>Thermoprotei</taxon>
        <taxon>Thermoproteales</taxon>
        <taxon>Thermoproteaceae</taxon>
        <taxon>Caldivirga</taxon>
    </lineage>
</organism>
<evidence type="ECO:0000256" key="3">
    <source>
        <dbReference type="ARBA" id="ARBA00022801"/>
    </source>
</evidence>
<dbReference type="SUPFAM" id="SSF88713">
    <property type="entry name" value="Glycoside hydrolase/deacetylase"/>
    <property type="match status" value="1"/>
</dbReference>
<dbReference type="Pfam" id="PF01074">
    <property type="entry name" value="Glyco_hydro_38N"/>
    <property type="match status" value="1"/>
</dbReference>
<dbReference type="GeneID" id="5709970"/>
<dbReference type="PANTHER" id="PTHR46017:SF1">
    <property type="entry name" value="ALPHA-MANNOSIDASE 2C1"/>
    <property type="match status" value="1"/>
</dbReference>
<evidence type="ECO:0000313" key="7">
    <source>
        <dbReference type="Proteomes" id="UP000001137"/>
    </source>
</evidence>
<keyword evidence="7" id="KW-1185">Reference proteome</keyword>
<dbReference type="Pfam" id="PF17677">
    <property type="entry name" value="Glyco_hydro38C2"/>
    <property type="match status" value="1"/>
</dbReference>
<evidence type="ECO:0000313" key="6">
    <source>
        <dbReference type="EMBL" id="ABW02116.1"/>
    </source>
</evidence>
<dbReference type="SUPFAM" id="SSF88688">
    <property type="entry name" value="Families 57/38 glycoside transferase middle domain"/>
    <property type="match status" value="1"/>
</dbReference>
<dbReference type="GO" id="GO:0030246">
    <property type="term" value="F:carbohydrate binding"/>
    <property type="evidence" value="ECO:0007669"/>
    <property type="project" value="InterPro"/>
</dbReference>
<dbReference type="SMART" id="SM00872">
    <property type="entry name" value="Alpha-mann_mid"/>
    <property type="match status" value="1"/>
</dbReference>
<evidence type="ECO:0000256" key="2">
    <source>
        <dbReference type="ARBA" id="ARBA00022723"/>
    </source>
</evidence>
<dbReference type="FunFam" id="1.20.1270.50:FF:000004">
    <property type="entry name" value="alpha-mannosidase 2C1 isoform X1"/>
    <property type="match status" value="1"/>
</dbReference>
<dbReference type="Gene3D" id="3.20.110.10">
    <property type="entry name" value="Glycoside hydrolase 38, N terminal domain"/>
    <property type="match status" value="1"/>
</dbReference>
<keyword evidence="2" id="KW-0479">Metal-binding</keyword>
<comment type="similarity">
    <text evidence="1">Belongs to the glycosyl hydrolase 38 family.</text>
</comment>
<evidence type="ECO:0000256" key="1">
    <source>
        <dbReference type="ARBA" id="ARBA00009792"/>
    </source>
</evidence>
<dbReference type="GO" id="GO:0006013">
    <property type="term" value="P:mannose metabolic process"/>
    <property type="evidence" value="ECO:0007669"/>
    <property type="project" value="InterPro"/>
</dbReference>
<dbReference type="InterPro" id="IPR011013">
    <property type="entry name" value="Gal_mutarotase_sf_dom"/>
</dbReference>
<dbReference type="InterPro" id="IPR037094">
    <property type="entry name" value="Glyco_hydro_38_cen_sf"/>
</dbReference>
<dbReference type="InterPro" id="IPR000602">
    <property type="entry name" value="Glyco_hydro_38_N"/>
</dbReference>
<dbReference type="InterPro" id="IPR015341">
    <property type="entry name" value="Glyco_hydro_38_cen"/>
</dbReference>
<dbReference type="CDD" id="cd10789">
    <property type="entry name" value="GH38N_AMII_ER_cytosolic"/>
    <property type="match status" value="1"/>
</dbReference>
<dbReference type="GO" id="GO:0046872">
    <property type="term" value="F:metal ion binding"/>
    <property type="evidence" value="ECO:0007669"/>
    <property type="project" value="UniProtKB-KW"/>
</dbReference>
<dbReference type="InterPro" id="IPR011682">
    <property type="entry name" value="Glyco_hydro_38_C"/>
</dbReference>
<dbReference type="Pfam" id="PF07748">
    <property type="entry name" value="Glyco_hydro_38C"/>
    <property type="match status" value="1"/>
</dbReference>
<proteinExistence type="inferred from homology"/>
<dbReference type="Gene3D" id="1.20.1270.50">
    <property type="entry name" value="Glycoside hydrolase family 38, central domain"/>
    <property type="match status" value="1"/>
</dbReference>
<dbReference type="SUPFAM" id="SSF74650">
    <property type="entry name" value="Galactose mutarotase-like"/>
    <property type="match status" value="1"/>
</dbReference>
<dbReference type="InterPro" id="IPR028995">
    <property type="entry name" value="Glyco_hydro_57/38_cen_sf"/>
</dbReference>
<protein>
    <submittedName>
        <fullName evidence="6">Alpha-mannosidase</fullName>
        <ecNumber evidence="6">3.2.1.24</ecNumber>
    </submittedName>
</protein>
<dbReference type="RefSeq" id="WP_012186335.1">
    <property type="nucleotide sequence ID" value="NC_009954.1"/>
</dbReference>
<evidence type="ECO:0000256" key="4">
    <source>
        <dbReference type="ARBA" id="ARBA00023295"/>
    </source>
</evidence>
<dbReference type="Proteomes" id="UP000001137">
    <property type="component" value="Chromosome"/>
</dbReference>
<dbReference type="HOGENOM" id="CLU_003442_1_0_2"/>
<dbReference type="Gene3D" id="2.70.98.30">
    <property type="entry name" value="Golgi alpha-mannosidase II, domain 4"/>
    <property type="match status" value="1"/>
</dbReference>
<dbReference type="GO" id="GO:0004559">
    <property type="term" value="F:alpha-mannosidase activity"/>
    <property type="evidence" value="ECO:0007669"/>
    <property type="project" value="UniProtKB-EC"/>
</dbReference>
<keyword evidence="4 6" id="KW-0326">Glycosidase</keyword>
<dbReference type="CAZy" id="GH38">
    <property type="family name" value="Glycoside Hydrolase Family 38"/>
</dbReference>
<accession>A8M8P7</accession>
<sequence length="976" mass="110240">MVTRSIEELGARLVFVIASSFRNITPLNWDTVGDGRFKLSVNAGNSSELIVIGYRGSALVRLNGKPYFELDGYHKAIPLPSGSHTVEAEFTPYAAFGELVGINAGKPYLVTRDYSALRFWAYASSTLELARIINDDAVKVELLKALTEAFRKIPFTSVSREQLILAAELYGMPWSERINQTITQDLDYVFTEASGGNFDEALNVLRGRLNALLPKFGKGGLLTGLAHAHIDTAWLWNFDETRRKVLRTFATVVSLMRRFNFTYMQSAALYYQWLLEDDPELFNEVKRLVNEGRWILGAGWVEADANVLSGESWARQMLYSQRFYMRHFGRVAEVLWLPDTFGFNQTLPQIARLSGVKLFATHKVYWNDTNKFPYNVFNWVGPDGDKLPAVTFGNGRGGYNSDFTVASVLEQWRNWVDKDYPMLYSYGYGDGGGGPTVEMLLRAEAINELPILPKVDLVTGISKYLDAKPINEWRGELYLETHRGTLTSHSKMKLLNRKCEIALREAELWSALAGTYDAVKFSELWKTLLKDQFHDVLPGSAIREVYQKVVYQELEQVIKEANEIAVEAARRIAGEGEALLAFNSLPWDRVDYVVVNEPVEGGQRIDEGYLIRVKVPSVGYATVRHIEPSEPVRITEDSDGYVMENRLIKVRLSKNGRLLSVIDKGSGRELLREPSNVLVAYENMPGWSDAWDIEKGYEETSFTLNASESSVESRGPLMASVKFKYDFRRSSIIQEVRLYADSKRLDFKTTIKLIDRELLYKAWFHFDLNTDEAYFDAPYTPIKRPTVTNTSWDLARFEVPMHKWVSLSECCFGAALLNDGKYAVSVKGSSVGVTLAKTPIFPDPSTDLEEVTFTYSLMPHGGDLIEVHRAAWELNAPMLVIKGRPGEASLIRLRPSNLTLEAVKVSEDDSKALVIRVSELINGRGIGELELPFKPSEAYETNLIETTRSSDGIEVTGSIVRFRYGNRQVKSIIVKW</sequence>
<evidence type="ECO:0000259" key="5">
    <source>
        <dbReference type="SMART" id="SM00872"/>
    </source>
</evidence>
<gene>
    <name evidence="6" type="ordered locus">Cmaq_1289</name>
</gene>
<dbReference type="eggNOG" id="arCOG03661">
    <property type="taxonomic scope" value="Archaea"/>
</dbReference>
<feature type="domain" description="Glycoside hydrolase family 38 central" evidence="5">
    <location>
        <begin position="480"/>
        <end position="553"/>
    </location>
</feature>
<dbReference type="KEGG" id="cma:Cmaq_1289"/>
<dbReference type="AlphaFoldDB" id="A8M8P7"/>
<dbReference type="Pfam" id="PF09261">
    <property type="entry name" value="Alpha-mann_mid"/>
    <property type="match status" value="1"/>
</dbReference>
<dbReference type="InterPro" id="IPR011330">
    <property type="entry name" value="Glyco_hydro/deAcase_b/a-brl"/>
</dbReference>